<dbReference type="STRING" id="1121279.SAMN02745887_00414"/>
<evidence type="ECO:0000256" key="2">
    <source>
        <dbReference type="ARBA" id="ARBA00022801"/>
    </source>
</evidence>
<proteinExistence type="inferred from homology"/>
<dbReference type="InterPro" id="IPR036196">
    <property type="entry name" value="Ptyr_pPase_sf"/>
</dbReference>
<dbReference type="InterPro" id="IPR023485">
    <property type="entry name" value="Ptyr_pPase"/>
</dbReference>
<organism evidence="5 6">
    <name type="scientific">Chitinimonas taiwanensis DSM 18899</name>
    <dbReference type="NCBI Taxonomy" id="1121279"/>
    <lineage>
        <taxon>Bacteria</taxon>
        <taxon>Pseudomonadati</taxon>
        <taxon>Pseudomonadota</taxon>
        <taxon>Betaproteobacteria</taxon>
        <taxon>Neisseriales</taxon>
        <taxon>Chitinibacteraceae</taxon>
        <taxon>Chitinimonas</taxon>
    </lineage>
</organism>
<protein>
    <submittedName>
        <fullName evidence="5">Protein-tyrosine phosphatase</fullName>
    </submittedName>
</protein>
<evidence type="ECO:0000256" key="1">
    <source>
        <dbReference type="ARBA" id="ARBA00011063"/>
    </source>
</evidence>
<accession>A0A1K2H5T9</accession>
<evidence type="ECO:0000256" key="3">
    <source>
        <dbReference type="PIRSR" id="PIRSR617867-1"/>
    </source>
</evidence>
<dbReference type="InterPro" id="IPR017867">
    <property type="entry name" value="Tyr_phospatase_low_mol_wt"/>
</dbReference>
<dbReference type="RefSeq" id="WP_217651383.1">
    <property type="nucleotide sequence ID" value="NZ_FPKR01000002.1"/>
</dbReference>
<dbReference type="SMART" id="SM00226">
    <property type="entry name" value="LMWPc"/>
    <property type="match status" value="1"/>
</dbReference>
<dbReference type="Pfam" id="PF01451">
    <property type="entry name" value="LMWPc"/>
    <property type="match status" value="1"/>
</dbReference>
<gene>
    <name evidence="5" type="ORF">SAMN02745887_00414</name>
</gene>
<dbReference type="SUPFAM" id="SSF52788">
    <property type="entry name" value="Phosphotyrosine protein phosphatases I"/>
    <property type="match status" value="1"/>
</dbReference>
<feature type="active site" evidence="3">
    <location>
        <position position="65"/>
    </location>
</feature>
<feature type="active site" description="Proton donor" evidence="3">
    <location>
        <position position="164"/>
    </location>
</feature>
<dbReference type="Proteomes" id="UP000186513">
    <property type="component" value="Unassembled WGS sequence"/>
</dbReference>
<dbReference type="AlphaFoldDB" id="A0A1K2H5T9"/>
<comment type="similarity">
    <text evidence="1">Belongs to the low molecular weight phosphotyrosine protein phosphatase family.</text>
</comment>
<dbReference type="EMBL" id="FPKR01000002">
    <property type="protein sequence ID" value="SFZ71605.1"/>
    <property type="molecule type" value="Genomic_DNA"/>
</dbReference>
<feature type="domain" description="Phosphotyrosine protein phosphatase I" evidence="4">
    <location>
        <begin position="53"/>
        <end position="190"/>
    </location>
</feature>
<dbReference type="PRINTS" id="PR00719">
    <property type="entry name" value="LMWPTPASE"/>
</dbReference>
<reference evidence="5 6" key="1">
    <citation type="submission" date="2016-11" db="EMBL/GenBank/DDBJ databases">
        <authorList>
            <person name="Jaros S."/>
            <person name="Januszkiewicz K."/>
            <person name="Wedrychowicz H."/>
        </authorList>
    </citation>
    <scope>NUCLEOTIDE SEQUENCE [LARGE SCALE GENOMIC DNA]</scope>
    <source>
        <strain evidence="5 6">DSM 18899</strain>
    </source>
</reference>
<sequence length="201" mass="22189">MLNRFSQARQQLAALTRSNYGTLRGWVRHMLAQLELLAGRVDAHIALPTEPVHRLVFVCLGNINRSAFAEWVARGQGARVCSLGLSTTTGAPAFPTAQHTAGYFGLDLGQHQATDFSDYRYQPGDLLLAMEIRHVKQLQARGIPAQAIVLLGAWSRPRRLHLHDPATLSDAYFFSCFTLIHSAVLNLCAELRVRGSASMQP</sequence>
<feature type="active site" description="Nucleophile" evidence="3">
    <location>
        <position position="59"/>
    </location>
</feature>
<keyword evidence="2" id="KW-0378">Hydrolase</keyword>
<name>A0A1K2H5T9_9NEIS</name>
<evidence type="ECO:0000313" key="6">
    <source>
        <dbReference type="Proteomes" id="UP000186513"/>
    </source>
</evidence>
<dbReference type="GO" id="GO:0004725">
    <property type="term" value="F:protein tyrosine phosphatase activity"/>
    <property type="evidence" value="ECO:0007669"/>
    <property type="project" value="InterPro"/>
</dbReference>
<evidence type="ECO:0000259" key="4">
    <source>
        <dbReference type="SMART" id="SM00226"/>
    </source>
</evidence>
<keyword evidence="6" id="KW-1185">Reference proteome</keyword>
<dbReference type="Gene3D" id="3.40.50.2300">
    <property type="match status" value="1"/>
</dbReference>
<evidence type="ECO:0000313" key="5">
    <source>
        <dbReference type="EMBL" id="SFZ71605.1"/>
    </source>
</evidence>